<gene>
    <name evidence="1" type="ORF">EPA99_04765</name>
</gene>
<dbReference type="RefSeq" id="WP_129470049.1">
    <property type="nucleotide sequence ID" value="NZ_SAWZ01000002.1"/>
</dbReference>
<dbReference type="OrthoDB" id="6052310at2"/>
<dbReference type="PROSITE" id="PS51257">
    <property type="entry name" value="PROKAR_LIPOPROTEIN"/>
    <property type="match status" value="1"/>
</dbReference>
<keyword evidence="2" id="KW-1185">Reference proteome</keyword>
<accession>A0A4Q1JX53</accession>
<organism evidence="1 2">
    <name type="scientific">Pseudoxanthomonas composti</name>
    <dbReference type="NCBI Taxonomy" id="2137479"/>
    <lineage>
        <taxon>Bacteria</taxon>
        <taxon>Pseudomonadati</taxon>
        <taxon>Pseudomonadota</taxon>
        <taxon>Gammaproteobacteria</taxon>
        <taxon>Lysobacterales</taxon>
        <taxon>Lysobacteraceae</taxon>
        <taxon>Pseudoxanthomonas</taxon>
    </lineage>
</organism>
<dbReference type="AlphaFoldDB" id="A0A4Q1JX53"/>
<name>A0A4Q1JX53_9GAMM</name>
<reference evidence="1 2" key="1">
    <citation type="submission" date="2019-01" db="EMBL/GenBank/DDBJ databases">
        <title>Pseudoxanthomonas composti sp. nov., isolated from compost.</title>
        <authorList>
            <person name="Yang G."/>
        </authorList>
    </citation>
    <scope>NUCLEOTIDE SEQUENCE [LARGE SCALE GENOMIC DNA]</scope>
    <source>
        <strain evidence="1 2">GSS15</strain>
    </source>
</reference>
<comment type="caution">
    <text evidence="1">The sequence shown here is derived from an EMBL/GenBank/DDBJ whole genome shotgun (WGS) entry which is preliminary data.</text>
</comment>
<dbReference type="Pfam" id="PF11218">
    <property type="entry name" value="DUF3011"/>
    <property type="match status" value="1"/>
</dbReference>
<protein>
    <submittedName>
        <fullName evidence="1">DUF3011 domain-containing protein</fullName>
    </submittedName>
</protein>
<sequence>MVRIVGIALASLALAGCAMDWGKGYAQYKDDELDRPVKPMRFRCESTGGDQRYCSVDTRAGVTLVKQLSRTPCLQGRNWGYDRFGVWVTYGCRAEFRTGKADVDKVGLLRESLGVARCESEDFQRKECPVRIEQGASLLKQLSDSPCEEGQSWGWNPQGLWVDKGCGAEFRVR</sequence>
<dbReference type="Proteomes" id="UP000289784">
    <property type="component" value="Unassembled WGS sequence"/>
</dbReference>
<proteinExistence type="predicted"/>
<dbReference type="InterPro" id="IPR021381">
    <property type="entry name" value="DUF3011"/>
</dbReference>
<evidence type="ECO:0000313" key="2">
    <source>
        <dbReference type="Proteomes" id="UP000289784"/>
    </source>
</evidence>
<evidence type="ECO:0000313" key="1">
    <source>
        <dbReference type="EMBL" id="RXR07234.1"/>
    </source>
</evidence>
<dbReference type="EMBL" id="SAWZ01000002">
    <property type="protein sequence ID" value="RXR07234.1"/>
    <property type="molecule type" value="Genomic_DNA"/>
</dbReference>